<feature type="domain" description="CWH43-like N-terminal" evidence="7">
    <location>
        <begin position="5"/>
        <end position="220"/>
    </location>
</feature>
<keyword evidence="3 6" id="KW-0812">Transmembrane</keyword>
<feature type="transmembrane region" description="Helical" evidence="6">
    <location>
        <begin position="120"/>
        <end position="139"/>
    </location>
</feature>
<evidence type="ECO:0000256" key="3">
    <source>
        <dbReference type="ARBA" id="ARBA00022692"/>
    </source>
</evidence>
<evidence type="ECO:0000256" key="1">
    <source>
        <dbReference type="ARBA" id="ARBA00004127"/>
    </source>
</evidence>
<dbReference type="Proteomes" id="UP001591681">
    <property type="component" value="Unassembled WGS sequence"/>
</dbReference>
<accession>A0ABD1KUY6</accession>
<evidence type="ECO:0000259" key="7">
    <source>
        <dbReference type="Pfam" id="PF10277"/>
    </source>
</evidence>
<comment type="subcellular location">
    <subcellularLocation>
        <location evidence="1">Endomembrane system</location>
        <topology evidence="1">Multi-pass membrane protein</topology>
    </subcellularLocation>
</comment>
<protein>
    <recommendedName>
        <fullName evidence="7">CWH43-like N-terminal domain-containing protein</fullName>
    </recommendedName>
</protein>
<dbReference type="Pfam" id="PF10277">
    <property type="entry name" value="Frag1"/>
    <property type="match status" value="1"/>
</dbReference>
<keyword evidence="5 6" id="KW-0472">Membrane</keyword>
<organism evidence="8 9">
    <name type="scientific">Coilia grayii</name>
    <name type="common">Gray's grenadier anchovy</name>
    <dbReference type="NCBI Taxonomy" id="363190"/>
    <lineage>
        <taxon>Eukaryota</taxon>
        <taxon>Metazoa</taxon>
        <taxon>Chordata</taxon>
        <taxon>Craniata</taxon>
        <taxon>Vertebrata</taxon>
        <taxon>Euteleostomi</taxon>
        <taxon>Actinopterygii</taxon>
        <taxon>Neopterygii</taxon>
        <taxon>Teleostei</taxon>
        <taxon>Clupei</taxon>
        <taxon>Clupeiformes</taxon>
        <taxon>Clupeoidei</taxon>
        <taxon>Engraulidae</taxon>
        <taxon>Coilinae</taxon>
        <taxon>Coilia</taxon>
    </lineage>
</organism>
<feature type="transmembrane region" description="Helical" evidence="6">
    <location>
        <begin position="7"/>
        <end position="28"/>
    </location>
</feature>
<comment type="caution">
    <text evidence="8">The sequence shown here is derived from an EMBL/GenBank/DDBJ whole genome shotgun (WGS) entry which is preliminary data.</text>
</comment>
<evidence type="ECO:0000256" key="2">
    <source>
        <dbReference type="ARBA" id="ARBA00006565"/>
    </source>
</evidence>
<evidence type="ECO:0000313" key="9">
    <source>
        <dbReference type="Proteomes" id="UP001591681"/>
    </source>
</evidence>
<dbReference type="GO" id="GO:0012505">
    <property type="term" value="C:endomembrane system"/>
    <property type="evidence" value="ECO:0007669"/>
    <property type="project" value="UniProtKB-SubCell"/>
</dbReference>
<dbReference type="InterPro" id="IPR050911">
    <property type="entry name" value="DRAM/TMEM150_Autophagy_Mod"/>
</dbReference>
<proteinExistence type="inferred from homology"/>
<dbReference type="PANTHER" id="PTHR21324">
    <property type="entry name" value="FASTING-INDUCIBLE INTEGRAL MEMBRANE PROTEIN TM6P1-RELATED"/>
    <property type="match status" value="1"/>
</dbReference>
<name>A0ABD1KUY6_9TELE</name>
<keyword evidence="4 6" id="KW-1133">Transmembrane helix</keyword>
<sequence>MEGTSFLPTFLVIFSSSTFIISYVTAVLRGDIDVVFPYISDTGAEPPESCIFGLLTSVTAMASVATMYARYKFIERLIERTGGMRPVVNKVALGFGLISCFGMCVVATFQMTVLVVVHDLGALLFFVTGVVYICIQTYISHKAYPYGCSKAVCWIRTIISLIASLAVIPTIVCALLVKHTKLHWDGDEKDYGFRLASAVCEWTVAFSFVFFFFTYIREFQLFTLTVRAELMEQN</sequence>
<dbReference type="InterPro" id="IPR019402">
    <property type="entry name" value="CWH43_N"/>
</dbReference>
<evidence type="ECO:0000256" key="5">
    <source>
        <dbReference type="ARBA" id="ARBA00023136"/>
    </source>
</evidence>
<evidence type="ECO:0000313" key="8">
    <source>
        <dbReference type="EMBL" id="KAL2102974.1"/>
    </source>
</evidence>
<evidence type="ECO:0000256" key="6">
    <source>
        <dbReference type="SAM" id="Phobius"/>
    </source>
</evidence>
<comment type="similarity">
    <text evidence="2">Belongs to the DRAM/TMEM150 family.</text>
</comment>
<gene>
    <name evidence="8" type="ORF">ACEWY4_002142</name>
</gene>
<dbReference type="EMBL" id="JBHFQA010000002">
    <property type="protein sequence ID" value="KAL2102974.1"/>
    <property type="molecule type" value="Genomic_DNA"/>
</dbReference>
<evidence type="ECO:0000256" key="4">
    <source>
        <dbReference type="ARBA" id="ARBA00022989"/>
    </source>
</evidence>
<dbReference type="PANTHER" id="PTHR21324:SF11">
    <property type="entry name" value="DNA DAMAGE-REGULATED AUTOPHAGY MODULATOR PROTEIN 1"/>
    <property type="match status" value="1"/>
</dbReference>
<feature type="transmembrane region" description="Helical" evidence="6">
    <location>
        <begin position="51"/>
        <end position="71"/>
    </location>
</feature>
<reference evidence="8 9" key="1">
    <citation type="submission" date="2024-09" db="EMBL/GenBank/DDBJ databases">
        <title>A chromosome-level genome assembly of Gray's grenadier anchovy, Coilia grayii.</title>
        <authorList>
            <person name="Fu Z."/>
        </authorList>
    </citation>
    <scope>NUCLEOTIDE SEQUENCE [LARGE SCALE GENOMIC DNA]</scope>
    <source>
        <strain evidence="8">G4</strain>
        <tissue evidence="8">Muscle</tissue>
    </source>
</reference>
<dbReference type="AlphaFoldDB" id="A0ABD1KUY6"/>
<keyword evidence="9" id="KW-1185">Reference proteome</keyword>
<feature type="transmembrane region" description="Helical" evidence="6">
    <location>
        <begin position="91"/>
        <end position="114"/>
    </location>
</feature>
<feature type="transmembrane region" description="Helical" evidence="6">
    <location>
        <begin position="192"/>
        <end position="216"/>
    </location>
</feature>
<feature type="transmembrane region" description="Helical" evidence="6">
    <location>
        <begin position="151"/>
        <end position="177"/>
    </location>
</feature>